<dbReference type="InterPro" id="IPR000983">
    <property type="entry name" value="Bac_GSPG_pilin"/>
</dbReference>
<accession>A0A1F8CHM0</accession>
<dbReference type="Gene3D" id="3.30.700.10">
    <property type="entry name" value="Glycoprotein, Type 4 Pilin"/>
    <property type="match status" value="1"/>
</dbReference>
<organism evidence="4 5">
    <name type="scientific">Candidatus Woesebacteria bacterium RIFOXYA1_FULL_40_18</name>
    <dbReference type="NCBI Taxonomy" id="1802532"/>
    <lineage>
        <taxon>Bacteria</taxon>
        <taxon>Candidatus Woeseibacteriota</taxon>
    </lineage>
</organism>
<name>A0A1F8CHM0_9BACT</name>
<keyword evidence="3" id="KW-0472">Membrane</keyword>
<dbReference type="EMBL" id="MGHS01000052">
    <property type="protein sequence ID" value="OGM75586.1"/>
    <property type="molecule type" value="Genomic_DNA"/>
</dbReference>
<dbReference type="Proteomes" id="UP000177855">
    <property type="component" value="Unassembled WGS sequence"/>
</dbReference>
<keyword evidence="1" id="KW-0488">Methylation</keyword>
<dbReference type="AlphaFoldDB" id="A0A1F8CHM0"/>
<feature type="transmembrane region" description="Helical" evidence="3">
    <location>
        <begin position="12"/>
        <end position="35"/>
    </location>
</feature>
<reference evidence="4 5" key="1">
    <citation type="journal article" date="2016" name="Nat. Commun.">
        <title>Thousands of microbial genomes shed light on interconnected biogeochemical processes in an aquifer system.</title>
        <authorList>
            <person name="Anantharaman K."/>
            <person name="Brown C.T."/>
            <person name="Hug L.A."/>
            <person name="Sharon I."/>
            <person name="Castelle C.J."/>
            <person name="Probst A.J."/>
            <person name="Thomas B.C."/>
            <person name="Singh A."/>
            <person name="Wilkins M.J."/>
            <person name="Karaoz U."/>
            <person name="Brodie E.L."/>
            <person name="Williams K.H."/>
            <person name="Hubbard S.S."/>
            <person name="Banfield J.F."/>
        </authorList>
    </citation>
    <scope>NUCLEOTIDE SEQUENCE [LARGE SCALE GENOMIC DNA]</scope>
</reference>
<comment type="caution">
    <text evidence="4">The sequence shown here is derived from an EMBL/GenBank/DDBJ whole genome shotgun (WGS) entry which is preliminary data.</text>
</comment>
<evidence type="ECO:0000256" key="3">
    <source>
        <dbReference type="SAM" id="Phobius"/>
    </source>
</evidence>
<dbReference type="STRING" id="1802532.A2210_03280"/>
<dbReference type="PRINTS" id="PR00813">
    <property type="entry name" value="BCTERIALGSPG"/>
</dbReference>
<gene>
    <name evidence="4" type="ORF">A2210_03280</name>
</gene>
<dbReference type="InterPro" id="IPR045584">
    <property type="entry name" value="Pilin-like"/>
</dbReference>
<keyword evidence="3" id="KW-0812">Transmembrane</keyword>
<sequence>MVTIKKKNIIGMTLVEIIVVVSIITFLAVLILVAFRSQLFKGTDAKRKSDIRRIQTAIEEYEKDHDCYPLPQVVVCSPGTGLVPYLSKIPCDPDTKASYYYEHEGVACPHWYRIYANLANVNDLDIGKLGCTNGCGPGSSYNYIASSPNAPPGTGQGGDGDGDGGPPSGFYGCRSGICVPISWDPTRPGPECDPNYQSTNCYNQCPNPGNECTSWK</sequence>
<protein>
    <recommendedName>
        <fullName evidence="6">Type II secretion system protein GspG C-terminal domain-containing protein</fullName>
    </recommendedName>
</protein>
<feature type="region of interest" description="Disordered" evidence="2">
    <location>
        <begin position="146"/>
        <end position="165"/>
    </location>
</feature>
<feature type="compositionally biased region" description="Gly residues" evidence="2">
    <location>
        <begin position="154"/>
        <end position="165"/>
    </location>
</feature>
<proteinExistence type="predicted"/>
<evidence type="ECO:0008006" key="6">
    <source>
        <dbReference type="Google" id="ProtNLM"/>
    </source>
</evidence>
<keyword evidence="3" id="KW-1133">Transmembrane helix</keyword>
<dbReference type="GO" id="GO:0015628">
    <property type="term" value="P:protein secretion by the type II secretion system"/>
    <property type="evidence" value="ECO:0007669"/>
    <property type="project" value="InterPro"/>
</dbReference>
<dbReference type="SUPFAM" id="SSF54523">
    <property type="entry name" value="Pili subunits"/>
    <property type="match status" value="1"/>
</dbReference>
<evidence type="ECO:0000313" key="5">
    <source>
        <dbReference type="Proteomes" id="UP000177855"/>
    </source>
</evidence>
<evidence type="ECO:0000256" key="1">
    <source>
        <dbReference type="ARBA" id="ARBA00022481"/>
    </source>
</evidence>
<dbReference type="GO" id="GO:0015627">
    <property type="term" value="C:type II protein secretion system complex"/>
    <property type="evidence" value="ECO:0007669"/>
    <property type="project" value="InterPro"/>
</dbReference>
<evidence type="ECO:0000313" key="4">
    <source>
        <dbReference type="EMBL" id="OGM75586.1"/>
    </source>
</evidence>
<evidence type="ECO:0000256" key="2">
    <source>
        <dbReference type="SAM" id="MobiDB-lite"/>
    </source>
</evidence>